<comment type="caution">
    <text evidence="1">The sequence shown here is derived from an EMBL/GenBank/DDBJ whole genome shotgun (WGS) entry which is preliminary data.</text>
</comment>
<keyword evidence="2" id="KW-1185">Reference proteome</keyword>
<dbReference type="Proteomes" id="UP000036367">
    <property type="component" value="Unassembled WGS sequence"/>
</dbReference>
<name>A0A0J1BFD1_RHOIS</name>
<protein>
    <submittedName>
        <fullName evidence="1">Uncharacterized protein</fullName>
    </submittedName>
</protein>
<dbReference type="PATRIC" id="fig|595434.4.peg.2621"/>
<evidence type="ECO:0000313" key="2">
    <source>
        <dbReference type="Proteomes" id="UP000036367"/>
    </source>
</evidence>
<gene>
    <name evidence="1" type="ORF">RISK_002751</name>
</gene>
<organism evidence="1 2">
    <name type="scientific">Rhodopirellula islandica</name>
    <dbReference type="NCBI Taxonomy" id="595434"/>
    <lineage>
        <taxon>Bacteria</taxon>
        <taxon>Pseudomonadati</taxon>
        <taxon>Planctomycetota</taxon>
        <taxon>Planctomycetia</taxon>
        <taxon>Pirellulales</taxon>
        <taxon>Pirellulaceae</taxon>
        <taxon>Rhodopirellula</taxon>
    </lineage>
</organism>
<dbReference type="STRING" id="595434.RISK_002751"/>
<dbReference type="AlphaFoldDB" id="A0A0J1BFD1"/>
<evidence type="ECO:0000313" key="1">
    <source>
        <dbReference type="EMBL" id="KLU05260.1"/>
    </source>
</evidence>
<accession>A0A0J1BFD1</accession>
<dbReference type="EMBL" id="LECT01000021">
    <property type="protein sequence ID" value="KLU05260.1"/>
    <property type="molecule type" value="Genomic_DNA"/>
</dbReference>
<sequence>MEIDQGNLFFAFPFPHGCVARKSLTRFLGRPYSSDRLRKLPSLRSPITSLMWLGVQQFEVLILHSLLLE</sequence>
<reference evidence="1" key="1">
    <citation type="submission" date="2015-05" db="EMBL/GenBank/DDBJ databases">
        <title>Permanent draft genome of Rhodopirellula islandicus K833.</title>
        <authorList>
            <person name="Kizina J."/>
            <person name="Richter M."/>
            <person name="Glockner F.O."/>
            <person name="Harder J."/>
        </authorList>
    </citation>
    <scope>NUCLEOTIDE SEQUENCE [LARGE SCALE GENOMIC DNA]</scope>
    <source>
        <strain evidence="1">K833</strain>
    </source>
</reference>
<proteinExistence type="predicted"/>